<dbReference type="PROSITE" id="PS51332">
    <property type="entry name" value="B12_BINDING"/>
    <property type="match status" value="1"/>
</dbReference>
<dbReference type="Pfam" id="PF02574">
    <property type="entry name" value="S-methyl_trans"/>
    <property type="match status" value="1"/>
</dbReference>
<dbReference type="InterPro" id="IPR000489">
    <property type="entry name" value="Pterin-binding_dom"/>
</dbReference>
<evidence type="ECO:0000256" key="9">
    <source>
        <dbReference type="ARBA" id="ARBA00022605"/>
    </source>
</evidence>
<evidence type="ECO:0000256" key="13">
    <source>
        <dbReference type="ARBA" id="ARBA00022723"/>
    </source>
</evidence>
<evidence type="ECO:0000256" key="23">
    <source>
        <dbReference type="SAM" id="MobiDB-lite"/>
    </source>
</evidence>
<keyword evidence="11 21" id="KW-0808">Transferase</keyword>
<dbReference type="InterPro" id="IPR006158">
    <property type="entry name" value="Cobalamin-bd"/>
</dbReference>
<evidence type="ECO:0000256" key="3">
    <source>
        <dbReference type="ARBA" id="ARBA00001956"/>
    </source>
</evidence>
<dbReference type="InterPro" id="IPR004223">
    <property type="entry name" value="VitB12-dep_Met_synth_activ_dom"/>
</dbReference>
<dbReference type="NCBIfam" id="TIGR02082">
    <property type="entry name" value="metH"/>
    <property type="match status" value="1"/>
</dbReference>
<evidence type="ECO:0000256" key="21">
    <source>
        <dbReference type="PIRNR" id="PIRNR000381"/>
    </source>
</evidence>
<comment type="cofactor">
    <cofactor evidence="3 21">
        <name>methylcob(III)alamin</name>
        <dbReference type="ChEBI" id="CHEBI:28115"/>
    </cofactor>
</comment>
<dbReference type="InterPro" id="IPR011822">
    <property type="entry name" value="MetH"/>
</dbReference>
<evidence type="ECO:0000256" key="14">
    <source>
        <dbReference type="ARBA" id="ARBA00022737"/>
    </source>
</evidence>
<dbReference type="PROSITE" id="PS50970">
    <property type="entry name" value="HCY"/>
    <property type="match status" value="1"/>
</dbReference>
<dbReference type="EC" id="2.1.1.13" evidence="6 20"/>
<comment type="cofactor">
    <cofactor evidence="2 21 22">
        <name>Zn(2+)</name>
        <dbReference type="ChEBI" id="CHEBI:29105"/>
    </cofactor>
</comment>
<keyword evidence="30" id="KW-1185">Reference proteome</keyword>
<evidence type="ECO:0000256" key="10">
    <source>
        <dbReference type="ARBA" id="ARBA00022628"/>
    </source>
</evidence>
<evidence type="ECO:0000256" key="11">
    <source>
        <dbReference type="ARBA" id="ARBA00022679"/>
    </source>
</evidence>
<organism evidence="29 30">
    <name type="scientific">Pseudonocardia benzenivorans</name>
    <dbReference type="NCBI Taxonomy" id="228005"/>
    <lineage>
        <taxon>Bacteria</taxon>
        <taxon>Bacillati</taxon>
        <taxon>Actinomycetota</taxon>
        <taxon>Actinomycetes</taxon>
        <taxon>Pseudonocardiales</taxon>
        <taxon>Pseudonocardiaceae</taxon>
        <taxon>Pseudonocardia</taxon>
    </lineage>
</organism>
<dbReference type="PIRSF" id="PIRSF000381">
    <property type="entry name" value="MetH"/>
    <property type="match status" value="1"/>
</dbReference>
<keyword evidence="15 21" id="KW-0862">Zinc</keyword>
<evidence type="ECO:0000259" key="28">
    <source>
        <dbReference type="PROSITE" id="PS51337"/>
    </source>
</evidence>
<dbReference type="Gene3D" id="3.20.20.330">
    <property type="entry name" value="Homocysteine-binding-like domain"/>
    <property type="match status" value="1"/>
</dbReference>
<comment type="caution">
    <text evidence="29">The sequence shown here is derived from an EMBL/GenBank/DDBJ whole genome shotgun (WGS) entry which is preliminary data.</text>
</comment>
<evidence type="ECO:0000256" key="17">
    <source>
        <dbReference type="ARBA" id="ARBA00023285"/>
    </source>
</evidence>
<dbReference type="CDD" id="cd00740">
    <property type="entry name" value="MeTr"/>
    <property type="match status" value="1"/>
</dbReference>
<keyword evidence="17 21" id="KW-0170">Cobalt</keyword>
<dbReference type="InterPro" id="IPR033706">
    <property type="entry name" value="Met_synthase_B12-bd"/>
</dbReference>
<dbReference type="SUPFAM" id="SSF56507">
    <property type="entry name" value="Methionine synthase activation domain-like"/>
    <property type="match status" value="1"/>
</dbReference>
<feature type="region of interest" description="Disordered" evidence="23">
    <location>
        <begin position="860"/>
        <end position="909"/>
    </location>
</feature>
<keyword evidence="13 21" id="KW-0479">Metal-binding</keyword>
<dbReference type="PROSITE" id="PS51337">
    <property type="entry name" value="B12_BINDING_NTER"/>
    <property type="match status" value="1"/>
</dbReference>
<feature type="binding site" evidence="22">
    <location>
        <position position="297"/>
    </location>
    <ligand>
        <name>Zn(2+)</name>
        <dbReference type="ChEBI" id="CHEBI:29105"/>
    </ligand>
</feature>
<evidence type="ECO:0000313" key="29">
    <source>
        <dbReference type="EMBL" id="MFD1233552.1"/>
    </source>
</evidence>
<comment type="similarity">
    <text evidence="5">Belongs to the vitamin-B12 dependent methionine synthase family.</text>
</comment>
<feature type="binding site" evidence="22">
    <location>
        <position position="298"/>
    </location>
    <ligand>
        <name>Zn(2+)</name>
        <dbReference type="ChEBI" id="CHEBI:29105"/>
    </ligand>
</feature>
<gene>
    <name evidence="29" type="primary">metH</name>
    <name evidence="29" type="ORF">ACFQ34_09690</name>
</gene>
<dbReference type="SUPFAM" id="SSF82282">
    <property type="entry name" value="Homocysteine S-methyltransferase"/>
    <property type="match status" value="1"/>
</dbReference>
<dbReference type="InterPro" id="IPR003726">
    <property type="entry name" value="HCY_dom"/>
</dbReference>
<dbReference type="InterPro" id="IPR011005">
    <property type="entry name" value="Dihydropteroate_synth-like_sf"/>
</dbReference>
<feature type="compositionally biased region" description="Basic and acidic residues" evidence="23">
    <location>
        <begin position="869"/>
        <end position="878"/>
    </location>
</feature>
<comment type="pathway">
    <text evidence="4 21">Amino-acid biosynthesis; L-methionine biosynthesis via de novo pathway; L-methionine from L-homocysteine (MetH route): step 1/1.</text>
</comment>
<dbReference type="EMBL" id="JBHTMB010000065">
    <property type="protein sequence ID" value="MFD1233552.1"/>
    <property type="molecule type" value="Genomic_DNA"/>
</dbReference>
<evidence type="ECO:0000256" key="15">
    <source>
        <dbReference type="ARBA" id="ARBA00022833"/>
    </source>
</evidence>
<dbReference type="Gene3D" id="3.40.50.280">
    <property type="entry name" value="Cobalamin-binding domain"/>
    <property type="match status" value="1"/>
</dbReference>
<dbReference type="Gene3D" id="3.20.20.20">
    <property type="entry name" value="Dihydropteroate synthase-like"/>
    <property type="match status" value="1"/>
</dbReference>
<dbReference type="SMART" id="SM01018">
    <property type="entry name" value="B12-binding_2"/>
    <property type="match status" value="1"/>
</dbReference>
<evidence type="ECO:0000256" key="8">
    <source>
        <dbReference type="ARBA" id="ARBA00022603"/>
    </source>
</evidence>
<evidence type="ECO:0000256" key="16">
    <source>
        <dbReference type="ARBA" id="ARBA00023167"/>
    </source>
</evidence>
<evidence type="ECO:0000313" key="30">
    <source>
        <dbReference type="Proteomes" id="UP001597182"/>
    </source>
</evidence>
<keyword evidence="12 21" id="KW-0949">S-adenosyl-L-methionine</keyword>
<comment type="domain">
    <text evidence="21">Modular enzyme with four functionally distinct domains. The isolated Hcy-binding domain catalyzes methyl transfer from free methylcobalamin to homocysteine. The Hcy-binding domain in association with the pterin-binding domain catalyzes the methylation of cob(I)alamin by methyltetrahydrofolate and the methylation of homocysteine. The B12-binding domain binds the cofactor. The AdoMet activation domain binds S-adenosyl-L-methionine. Under aerobic conditions cob(I)alamin can be converted to inactive cob(II)alamin. Reductive methylation by S-adenosyl-L-methionine and flavodoxin regenerates methylcobalamin.</text>
</comment>
<dbReference type="SUPFAM" id="SSF47644">
    <property type="entry name" value="Methionine synthase domain"/>
    <property type="match status" value="1"/>
</dbReference>
<dbReference type="InterPro" id="IPR050554">
    <property type="entry name" value="Met_Synthase/Corrinoid"/>
</dbReference>
<evidence type="ECO:0000256" key="6">
    <source>
        <dbReference type="ARBA" id="ARBA00012032"/>
    </source>
</evidence>
<evidence type="ECO:0000259" key="24">
    <source>
        <dbReference type="PROSITE" id="PS50970"/>
    </source>
</evidence>
<dbReference type="CDD" id="cd02069">
    <property type="entry name" value="methionine_synthase_B12_BD"/>
    <property type="match status" value="1"/>
</dbReference>
<dbReference type="Pfam" id="PF02607">
    <property type="entry name" value="B12-binding_2"/>
    <property type="match status" value="1"/>
</dbReference>
<keyword evidence="8 21" id="KW-0489">Methyltransferase</keyword>
<dbReference type="SUPFAM" id="SSF51717">
    <property type="entry name" value="Dihydropteroate synthetase-like"/>
    <property type="match status" value="1"/>
</dbReference>
<dbReference type="Pfam" id="PF02310">
    <property type="entry name" value="B12-binding"/>
    <property type="match status" value="1"/>
</dbReference>
<dbReference type="Gene3D" id="1.10.1240.10">
    <property type="entry name" value="Methionine synthase domain"/>
    <property type="match status" value="1"/>
</dbReference>
<evidence type="ECO:0000259" key="26">
    <source>
        <dbReference type="PROSITE" id="PS50974"/>
    </source>
</evidence>
<accession>A0ABW3VEP9</accession>
<dbReference type="PANTHER" id="PTHR45833">
    <property type="entry name" value="METHIONINE SYNTHASE"/>
    <property type="match status" value="1"/>
</dbReference>
<dbReference type="PANTHER" id="PTHR45833:SF1">
    <property type="entry name" value="METHIONINE SYNTHASE"/>
    <property type="match status" value="1"/>
</dbReference>
<dbReference type="Proteomes" id="UP001597182">
    <property type="component" value="Unassembled WGS sequence"/>
</dbReference>
<name>A0ABW3VEP9_9PSEU</name>
<dbReference type="Gene3D" id="3.10.196.10">
    <property type="entry name" value="Vitamin B12-dependent methionine synthase, activation domain"/>
    <property type="match status" value="1"/>
</dbReference>
<evidence type="ECO:0000259" key="27">
    <source>
        <dbReference type="PROSITE" id="PS51332"/>
    </source>
</evidence>
<evidence type="ECO:0000256" key="20">
    <source>
        <dbReference type="NCBIfam" id="TIGR02082"/>
    </source>
</evidence>
<keyword evidence="9 21" id="KW-0028">Amino-acid biosynthesis</keyword>
<comment type="catalytic activity">
    <reaction evidence="1 21">
        <text>(6S)-5-methyl-5,6,7,8-tetrahydrofolate + L-homocysteine = (6S)-5,6,7,8-tetrahydrofolate + L-methionine</text>
        <dbReference type="Rhea" id="RHEA:11172"/>
        <dbReference type="ChEBI" id="CHEBI:18608"/>
        <dbReference type="ChEBI" id="CHEBI:57453"/>
        <dbReference type="ChEBI" id="CHEBI:57844"/>
        <dbReference type="ChEBI" id="CHEBI:58199"/>
        <dbReference type="EC" id="2.1.1.13"/>
    </reaction>
</comment>
<evidence type="ECO:0000256" key="4">
    <source>
        <dbReference type="ARBA" id="ARBA00005178"/>
    </source>
</evidence>
<dbReference type="SUPFAM" id="SSF52242">
    <property type="entry name" value="Cobalamin (vitamin B12)-binding domain"/>
    <property type="match status" value="1"/>
</dbReference>
<dbReference type="PROSITE" id="PS50974">
    <property type="entry name" value="ADOMET_ACTIVATION"/>
    <property type="match status" value="1"/>
</dbReference>
<evidence type="ECO:0000259" key="25">
    <source>
        <dbReference type="PROSITE" id="PS50972"/>
    </source>
</evidence>
<feature type="binding site" evidence="22">
    <location>
        <position position="231"/>
    </location>
    <ligand>
        <name>Zn(2+)</name>
        <dbReference type="ChEBI" id="CHEBI:29105"/>
    </ligand>
</feature>
<dbReference type="Pfam" id="PF02965">
    <property type="entry name" value="Met_synt_B12"/>
    <property type="match status" value="1"/>
</dbReference>
<dbReference type="PROSITE" id="PS50972">
    <property type="entry name" value="PTERIN_BINDING"/>
    <property type="match status" value="1"/>
</dbReference>
<evidence type="ECO:0000256" key="1">
    <source>
        <dbReference type="ARBA" id="ARBA00001700"/>
    </source>
</evidence>
<dbReference type="InterPro" id="IPR036724">
    <property type="entry name" value="Cobalamin-bd_sf"/>
</dbReference>
<evidence type="ECO:0000256" key="5">
    <source>
        <dbReference type="ARBA" id="ARBA00010398"/>
    </source>
</evidence>
<evidence type="ECO:0000256" key="22">
    <source>
        <dbReference type="PROSITE-ProRule" id="PRU00333"/>
    </source>
</evidence>
<evidence type="ECO:0000256" key="2">
    <source>
        <dbReference type="ARBA" id="ARBA00001947"/>
    </source>
</evidence>
<dbReference type="RefSeq" id="WP_339123491.1">
    <property type="nucleotide sequence ID" value="NZ_BAABKS010000081.1"/>
</dbReference>
<keyword evidence="16 21" id="KW-0486">Methionine biosynthesis</keyword>
<dbReference type="Pfam" id="PF00809">
    <property type="entry name" value="Pterin_bind"/>
    <property type="match status" value="1"/>
</dbReference>
<feature type="domain" description="Pterin-binding" evidence="25">
    <location>
        <begin position="343"/>
        <end position="606"/>
    </location>
</feature>
<evidence type="ECO:0000256" key="18">
    <source>
        <dbReference type="ARBA" id="ARBA00025552"/>
    </source>
</evidence>
<dbReference type="InterPro" id="IPR036589">
    <property type="entry name" value="HCY_dom_sf"/>
</dbReference>
<feature type="compositionally biased region" description="Basic residues" evidence="23">
    <location>
        <begin position="879"/>
        <end position="890"/>
    </location>
</feature>
<comment type="function">
    <text evidence="18 21">Catalyzes the transfer of a methyl group from methyl-cobalamin to homocysteine, yielding enzyme-bound cob(I)alamin and methionine. Subsequently, remethylates the cofactor using methyltetrahydrofolate.</text>
</comment>
<keyword evidence="10 21" id="KW-0846">Cobalamin</keyword>
<protein>
    <recommendedName>
        <fullName evidence="7 20">Methionine synthase</fullName>
        <ecNumber evidence="6 20">2.1.1.13</ecNumber>
    </recommendedName>
    <alternativeName>
        <fullName evidence="19 21">5-methyltetrahydrofolate--homocysteine methyltransferase</fullName>
    </alternativeName>
</protein>
<feature type="domain" description="AdoMet activation" evidence="26">
    <location>
        <begin position="890"/>
        <end position="1190"/>
    </location>
</feature>
<dbReference type="GO" id="GO:0032259">
    <property type="term" value="P:methylation"/>
    <property type="evidence" value="ECO:0007669"/>
    <property type="project" value="UniProtKB-KW"/>
</dbReference>
<dbReference type="InterPro" id="IPR003759">
    <property type="entry name" value="Cbl-bd_cap"/>
</dbReference>
<feature type="domain" description="B12-binding" evidence="27">
    <location>
        <begin position="728"/>
        <end position="865"/>
    </location>
</feature>
<evidence type="ECO:0000256" key="19">
    <source>
        <dbReference type="ARBA" id="ARBA00031040"/>
    </source>
</evidence>
<evidence type="ECO:0000256" key="12">
    <source>
        <dbReference type="ARBA" id="ARBA00022691"/>
    </source>
</evidence>
<dbReference type="GO" id="GO:0008705">
    <property type="term" value="F:methionine synthase activity"/>
    <property type="evidence" value="ECO:0007669"/>
    <property type="project" value="UniProtKB-EC"/>
</dbReference>
<reference evidence="30" key="1">
    <citation type="journal article" date="2019" name="Int. J. Syst. Evol. Microbiol.">
        <title>The Global Catalogue of Microorganisms (GCM) 10K type strain sequencing project: providing services to taxonomists for standard genome sequencing and annotation.</title>
        <authorList>
            <consortium name="The Broad Institute Genomics Platform"/>
            <consortium name="The Broad Institute Genome Sequencing Center for Infectious Disease"/>
            <person name="Wu L."/>
            <person name="Ma J."/>
        </authorList>
    </citation>
    <scope>NUCLEOTIDE SEQUENCE [LARGE SCALE GENOMIC DNA]</scope>
    <source>
        <strain evidence="30">CCUG 49018</strain>
    </source>
</reference>
<dbReference type="InterPro" id="IPR037010">
    <property type="entry name" value="VitB12-dep_Met_synth_activ_sf"/>
</dbReference>
<proteinExistence type="inferred from homology"/>
<evidence type="ECO:0000256" key="7">
    <source>
        <dbReference type="ARBA" id="ARBA00013998"/>
    </source>
</evidence>
<keyword evidence="14" id="KW-0677">Repeat</keyword>
<feature type="domain" description="Hcy-binding" evidence="24">
    <location>
        <begin position="10"/>
        <end position="312"/>
    </location>
</feature>
<feature type="domain" description="B12-binding N-terminal" evidence="28">
    <location>
        <begin position="635"/>
        <end position="728"/>
    </location>
</feature>
<sequence>MPELNPDGHDTSFLDTLARRVVVADGAMGTMLQAADLTLDDFAGLDGCNEILNDTRPDVVRRIHTGYLEAGADAVETNTFGANLPNLAEYDIAERIRELAEKGARLAREAADELSTPDRPRYVLGSVGPGTKLPTLGHESFARLRDAYTECGIGLLAGGADAFVIETCQDLLQVKAAVLGVRRAMAAEGRRIPIITQVTVETTGTMLLGSEIGAALTAIEPLGVDLIGLNCATGPAEMSEHLRTLSKHARIPLSVMPNAGLPQLGPNGAVYPLSPDELAEALSTFVRDYGLRLVGGCCGTTPDHVRAVSEAVAAVTPAVRDPRPEPGVSSLYASVPFRQDTSVLMVGERTNANGSKAFREAMIEERWEDCVAIAREQTRDGAHMLDLNVDYVGRDGVADMAELAGRLATASTLPIMIDSTETEVVQAGLEHLGGRCIVNSVNYEDGDGPGSRFQRTMAVVREHGAAVVALCIDEEGQARTAEWKVRVADRLIRDLTANHGMRVEDIVVDALTFPITTGQEEVRRDALETIEAIRELKRQYPTVQTTLGISNVSFGLNAAARQVLNSVFLHECVTAGLDTAIVHASKILPMSKIPDEQRSVALDLVYDRRREGYDPLARFMELFEGVTASSAKAGRAEELAALPLFERLERRIVDGERVGLEADLDAALEERPALEIINDVLLSGMKTVGELFGSGQMQLPFVLQSAEVMKTAVAHLEPHMEKTDAAGKGTIVLATVKGDVHDIGKNLVDIILSNNGYTVVNLGIKQPISTILSAAQEHGAHAVGMSGLLVKSTVIMKENLEEMNSRGVAEQLPVLLGGAALTRSYVENDLAELYRGRVSYARDAFEGLRLMDATMARARGDAPAVDPAEEQKIAERKARHERSKRIAAKRRAAEAEAAGPLPERSDVALDNPLPTPPFWGTRVVKGIAVAEYSGMIDERALFLGQWGLRGAKGGSGPSYEELVETEGRPRLRYWLERLATEGVLANAAVVYGYFPAVAVRDELVVLTEPRADAPERHRFAFPRQRRDRHLCLADFWRPRDLAIAAGEIDVLPLHLVTMGQPIADYANELFAKDSYRDYLEVHGLGVQLTEALAEYWHRRVREELTWSTGRTLAEDDPDDVEDFFKLGYRGARYSLGYGACPNLEDRTKIVEMLEPGRIGVGLSEELQLHPEQSTDALVAHHPEAKYFNAG</sequence>
<dbReference type="InterPro" id="IPR036594">
    <property type="entry name" value="Meth_synthase_dom"/>
</dbReference>